<protein>
    <submittedName>
        <fullName evidence="1">Uncharacterized protein</fullName>
    </submittedName>
</protein>
<evidence type="ECO:0000313" key="2">
    <source>
        <dbReference type="Proteomes" id="UP000662466"/>
    </source>
</evidence>
<accession>A0A8H6V0M0</accession>
<reference evidence="1" key="1">
    <citation type="submission" date="2020-06" db="EMBL/GenBank/DDBJ databases">
        <title>Draft genome sequences of strains closely related to Aspergillus parafelis and Aspergillus hiratsukae.</title>
        <authorList>
            <person name="Dos Santos R.A.C."/>
            <person name="Rivero-Menendez O."/>
            <person name="Steenwyk J.L."/>
            <person name="Mead M.E."/>
            <person name="Goldman G.H."/>
            <person name="Alastruey-Izquierdo A."/>
            <person name="Rokas A."/>
        </authorList>
    </citation>
    <scope>NUCLEOTIDE SEQUENCE</scope>
    <source>
        <strain evidence="1">CNM-CM6106</strain>
    </source>
</reference>
<sequence>MYSGQSTYEGTRPWLERTQWISTYQGVPRDILKRLMLLPAMSSTKHGLQLGFFKGRALTSSAADEERIYHLISALDPMLDRCEETMRRTGHPLLAWLKSHAISEPSPRPFSFLGTQQARSRYRRTWKQFITFALRVFRLGPVVSQEILHLVLQPPHYQQLEQSGIIQAKMPWEDPPFTQELRWKYLVYKHLRSPLVTAVRVNSKSKRMLVLLEVTKIRITLSLKTTLHHMEVMMN</sequence>
<evidence type="ECO:0000313" key="1">
    <source>
        <dbReference type="EMBL" id="KAF7173667.1"/>
    </source>
</evidence>
<dbReference type="AlphaFoldDB" id="A0A8H6V0M0"/>
<name>A0A8H6V0M0_9EURO</name>
<dbReference type="Proteomes" id="UP000662466">
    <property type="component" value="Unassembled WGS sequence"/>
</dbReference>
<comment type="caution">
    <text evidence="1">The sequence shown here is derived from an EMBL/GenBank/DDBJ whole genome shotgun (WGS) entry which is preliminary data.</text>
</comment>
<organism evidence="1 2">
    <name type="scientific">Aspergillus hiratsukae</name>
    <dbReference type="NCBI Taxonomy" id="1194566"/>
    <lineage>
        <taxon>Eukaryota</taxon>
        <taxon>Fungi</taxon>
        <taxon>Dikarya</taxon>
        <taxon>Ascomycota</taxon>
        <taxon>Pezizomycotina</taxon>
        <taxon>Eurotiomycetes</taxon>
        <taxon>Eurotiomycetidae</taxon>
        <taxon>Eurotiales</taxon>
        <taxon>Aspergillaceae</taxon>
        <taxon>Aspergillus</taxon>
        <taxon>Aspergillus subgen. Fumigati</taxon>
    </lineage>
</organism>
<gene>
    <name evidence="1" type="ORF">CNMCM6106_007708</name>
</gene>
<proteinExistence type="predicted"/>
<dbReference type="EMBL" id="JACBAF010001732">
    <property type="protein sequence ID" value="KAF7173667.1"/>
    <property type="molecule type" value="Genomic_DNA"/>
</dbReference>